<keyword evidence="3" id="KW-1185">Reference proteome</keyword>
<sequence length="101" mass="11598">MDSEEGDDDTPSPSTPLRAPQPPWKAQRLSLEHDRLPRYTSLRGLDNVDIDEVSRQDLLNMWWLAESDLRLQIRQLARKKAQLVKQVSFASVKKSNSPTDL</sequence>
<protein>
    <submittedName>
        <fullName evidence="2">Uncharacterized protein</fullName>
    </submittedName>
</protein>
<evidence type="ECO:0000313" key="2">
    <source>
        <dbReference type="EMBL" id="GAV08474.1"/>
    </source>
</evidence>
<organism evidence="2 3">
    <name type="scientific">Ramazzottius varieornatus</name>
    <name type="common">Water bear</name>
    <name type="synonym">Tardigrade</name>
    <dbReference type="NCBI Taxonomy" id="947166"/>
    <lineage>
        <taxon>Eukaryota</taxon>
        <taxon>Metazoa</taxon>
        <taxon>Ecdysozoa</taxon>
        <taxon>Tardigrada</taxon>
        <taxon>Eutardigrada</taxon>
        <taxon>Parachela</taxon>
        <taxon>Hypsibioidea</taxon>
        <taxon>Ramazzottiidae</taxon>
        <taxon>Ramazzottius</taxon>
    </lineage>
</organism>
<proteinExistence type="predicted"/>
<comment type="caution">
    <text evidence="2">The sequence shown here is derived from an EMBL/GenBank/DDBJ whole genome shotgun (WGS) entry which is preliminary data.</text>
</comment>
<feature type="region of interest" description="Disordered" evidence="1">
    <location>
        <begin position="1"/>
        <end position="30"/>
    </location>
</feature>
<dbReference type="EMBL" id="BDGG01000018">
    <property type="protein sequence ID" value="GAV08474.1"/>
    <property type="molecule type" value="Genomic_DNA"/>
</dbReference>
<evidence type="ECO:0000313" key="3">
    <source>
        <dbReference type="Proteomes" id="UP000186922"/>
    </source>
</evidence>
<gene>
    <name evidence="2" type="primary">RvY_18157-1</name>
    <name evidence="2" type="synonym">RvY_18157.1</name>
    <name evidence="2" type="ORF">RvY_18157</name>
</gene>
<name>A0A1D1W9Z7_RAMVA</name>
<evidence type="ECO:0000256" key="1">
    <source>
        <dbReference type="SAM" id="MobiDB-lite"/>
    </source>
</evidence>
<reference evidence="2 3" key="1">
    <citation type="journal article" date="2016" name="Nat. Commun.">
        <title>Extremotolerant tardigrade genome and improved radiotolerance of human cultured cells by tardigrade-unique protein.</title>
        <authorList>
            <person name="Hashimoto T."/>
            <person name="Horikawa D.D."/>
            <person name="Saito Y."/>
            <person name="Kuwahara H."/>
            <person name="Kozuka-Hata H."/>
            <person name="Shin-I T."/>
            <person name="Minakuchi Y."/>
            <person name="Ohishi K."/>
            <person name="Motoyama A."/>
            <person name="Aizu T."/>
            <person name="Enomoto A."/>
            <person name="Kondo K."/>
            <person name="Tanaka S."/>
            <person name="Hara Y."/>
            <person name="Koshikawa S."/>
            <person name="Sagara H."/>
            <person name="Miura T."/>
            <person name="Yokobori S."/>
            <person name="Miyagawa K."/>
            <person name="Suzuki Y."/>
            <person name="Kubo T."/>
            <person name="Oyama M."/>
            <person name="Kohara Y."/>
            <person name="Fujiyama A."/>
            <person name="Arakawa K."/>
            <person name="Katayama T."/>
            <person name="Toyoda A."/>
            <person name="Kunieda T."/>
        </authorList>
    </citation>
    <scope>NUCLEOTIDE SEQUENCE [LARGE SCALE GENOMIC DNA]</scope>
    <source>
        <strain evidence="2 3">YOKOZUNA-1</strain>
    </source>
</reference>
<dbReference type="Proteomes" id="UP000186922">
    <property type="component" value="Unassembled WGS sequence"/>
</dbReference>
<dbReference type="AlphaFoldDB" id="A0A1D1W9Z7"/>
<feature type="compositionally biased region" description="Acidic residues" evidence="1">
    <location>
        <begin position="1"/>
        <end position="10"/>
    </location>
</feature>
<accession>A0A1D1W9Z7</accession>